<feature type="region of interest" description="Disordered" evidence="2">
    <location>
        <begin position="446"/>
        <end position="467"/>
    </location>
</feature>
<dbReference type="AlphaFoldDB" id="A0A1N6RPA2"/>
<dbReference type="InterPro" id="IPR009279">
    <property type="entry name" value="Portal_Mu"/>
</dbReference>
<accession>A0A1N6RPA2</accession>
<keyword evidence="1" id="KW-0175">Coiled coil</keyword>
<keyword evidence="4" id="KW-1185">Reference proteome</keyword>
<organism evidence="3 4">
    <name type="scientific">Marinobacterium stanieri</name>
    <dbReference type="NCBI Taxonomy" id="49186"/>
    <lineage>
        <taxon>Bacteria</taxon>
        <taxon>Pseudomonadati</taxon>
        <taxon>Pseudomonadota</taxon>
        <taxon>Gammaproteobacteria</taxon>
        <taxon>Oceanospirillales</taxon>
        <taxon>Oceanospirillaceae</taxon>
        <taxon>Marinobacterium</taxon>
    </lineage>
</organism>
<protein>
    <submittedName>
        <fullName evidence="3">Mu-like prophage protein gp29</fullName>
    </submittedName>
</protein>
<evidence type="ECO:0000313" key="3">
    <source>
        <dbReference type="EMBL" id="SIQ30718.1"/>
    </source>
</evidence>
<dbReference type="Proteomes" id="UP000186895">
    <property type="component" value="Unassembled WGS sequence"/>
</dbReference>
<reference evidence="3 4" key="1">
    <citation type="submission" date="2017-01" db="EMBL/GenBank/DDBJ databases">
        <authorList>
            <person name="Mah S.A."/>
            <person name="Swanson W.J."/>
            <person name="Moy G.W."/>
            <person name="Vacquier V.D."/>
        </authorList>
    </citation>
    <scope>NUCLEOTIDE SEQUENCE [LARGE SCALE GENOMIC DNA]</scope>
    <source>
        <strain evidence="3 4">DSM 7027</strain>
    </source>
</reference>
<gene>
    <name evidence="3" type="ORF">SAMN05421647_103450</name>
</gene>
<proteinExistence type="predicted"/>
<dbReference type="EMBL" id="FTMN01000003">
    <property type="protein sequence ID" value="SIQ30718.1"/>
    <property type="molecule type" value="Genomic_DNA"/>
</dbReference>
<feature type="compositionally biased region" description="Low complexity" evidence="2">
    <location>
        <begin position="454"/>
        <end position="467"/>
    </location>
</feature>
<evidence type="ECO:0000313" key="4">
    <source>
        <dbReference type="Proteomes" id="UP000186895"/>
    </source>
</evidence>
<dbReference type="STRING" id="49186.SAMN05421647_103450"/>
<evidence type="ECO:0000256" key="1">
    <source>
        <dbReference type="SAM" id="Coils"/>
    </source>
</evidence>
<dbReference type="Pfam" id="PF06074">
    <property type="entry name" value="Portal_Mu"/>
    <property type="match status" value="1"/>
</dbReference>
<feature type="coiled-coil region" evidence="1">
    <location>
        <begin position="470"/>
        <end position="497"/>
    </location>
</feature>
<evidence type="ECO:0000256" key="2">
    <source>
        <dbReference type="SAM" id="MobiDB-lite"/>
    </source>
</evidence>
<name>A0A1N6RPA2_9GAMM</name>
<sequence length="530" mass="58433">MVKVPGFVRRLFGDSQQALKEQQTGDARVAQLKREFAEHPSRGLTPARLHEILEAAEQGDLKAQSELFEDMEERDTQIGADIAKRRQLAAELEWQIVPPDNASRQEKRAADQAAEAFAGLEVEDLIIDLGAGIGHGWVNLEQSWSLDGSLRFVEQPELRPHSWFRLHPDDQNLITLRDNSAQGADLWPLGWVQHRHRAKPGYVARSGLHRQLAWPYLFKHFSVSDLAELLEIYGLPARVGKYPSNAKPSEKATLLRAVTSLGHNAAGIIPEGMSIEFMTAAGAAGGADMFKLMLDWCERSIAKSILGGTLTSGTGEGTNTNALGNVHERGQASLIRADARQYAGTIKRCMLWPMAAMNFGIDDIRRAPQFYLETEEAKDYAALSQSLPTFVDMGMRIPAWWVHEKTGIPEATEKDEVLQPAATQPMPVEPMALSAARQASIAALRSGTSPSAQPPAQMQEQARAAAEPAQNEWINQIRTLASEVDSLEELRDRLLKVYPNMSLDRYAEALSEAGVAAHLAGMNEIKEEQA</sequence>
<dbReference type="RefSeq" id="WP_076462573.1">
    <property type="nucleotide sequence ID" value="NZ_FTMN01000003.1"/>
</dbReference>